<feature type="binding site" evidence="9">
    <location>
        <position position="210"/>
    </location>
    <ligand>
        <name>substrate</name>
    </ligand>
</feature>
<dbReference type="Gene3D" id="3.90.25.10">
    <property type="entry name" value="UDP-galactose 4-epimerase, domain 1"/>
    <property type="match status" value="1"/>
</dbReference>
<evidence type="ECO:0000256" key="2">
    <source>
        <dbReference type="ARBA" id="ARBA00005959"/>
    </source>
</evidence>
<reference evidence="11 12" key="1">
    <citation type="submission" date="2020-10" db="EMBL/GenBank/DDBJ databases">
        <title>Complete genome sequence of Paludibaculum fermentans P105T, a facultatively anaerobic acidobacterium capable of dissimilatory Fe(III) reduction.</title>
        <authorList>
            <person name="Dedysh S.N."/>
            <person name="Beletsky A.V."/>
            <person name="Kulichevskaya I.S."/>
            <person name="Mardanov A.V."/>
            <person name="Ravin N.V."/>
        </authorList>
    </citation>
    <scope>NUCLEOTIDE SEQUENCE [LARGE SCALE GENOMIC DNA]</scope>
    <source>
        <strain evidence="11 12">P105</strain>
    </source>
</reference>
<dbReference type="AlphaFoldDB" id="A0A7S7SGQ8"/>
<name>A0A7S7SGQ8_PALFE</name>
<accession>A0A7S7SGQ8</accession>
<dbReference type="Gene3D" id="3.40.50.720">
    <property type="entry name" value="NAD(P)-binding Rossmann-like Domain"/>
    <property type="match status" value="1"/>
</dbReference>
<dbReference type="HAMAP" id="MF_00956">
    <property type="entry name" value="GDP_fucose_synth"/>
    <property type="match status" value="1"/>
</dbReference>
<dbReference type="PANTHER" id="PTHR43238">
    <property type="entry name" value="GDP-L-FUCOSE SYNTHASE"/>
    <property type="match status" value="1"/>
</dbReference>
<keyword evidence="12" id="KW-1185">Reference proteome</keyword>
<evidence type="ECO:0000256" key="8">
    <source>
        <dbReference type="ARBA" id="ARBA00051935"/>
    </source>
</evidence>
<dbReference type="EC" id="1.1.1.271" evidence="3 9"/>
<dbReference type="UniPathway" id="UPA00128">
    <property type="reaction ID" value="UER00191"/>
</dbReference>
<dbReference type="RefSeq" id="WP_194446757.1">
    <property type="nucleotide sequence ID" value="NZ_CP063849.1"/>
</dbReference>
<evidence type="ECO:0000256" key="4">
    <source>
        <dbReference type="ARBA" id="ARBA00022857"/>
    </source>
</evidence>
<evidence type="ECO:0000256" key="9">
    <source>
        <dbReference type="HAMAP-Rule" id="MF_00956"/>
    </source>
</evidence>
<evidence type="ECO:0000313" key="11">
    <source>
        <dbReference type="EMBL" id="QOY85087.1"/>
    </source>
</evidence>
<protein>
    <recommendedName>
        <fullName evidence="3 9">GDP-L-fucose synthase</fullName>
        <ecNumber evidence="3 9">1.1.1.271</ecNumber>
    </recommendedName>
    <alternativeName>
        <fullName evidence="9">GDP-4-keto-6-deoxy-D-mannose-3,5-epimerase-4-reductase</fullName>
    </alternativeName>
</protein>
<comment type="catalytic activity">
    <reaction evidence="8 9">
        <text>GDP-beta-L-fucose + NADP(+) = GDP-4-dehydro-alpha-D-rhamnose + NADPH + H(+)</text>
        <dbReference type="Rhea" id="RHEA:18885"/>
        <dbReference type="ChEBI" id="CHEBI:15378"/>
        <dbReference type="ChEBI" id="CHEBI:57273"/>
        <dbReference type="ChEBI" id="CHEBI:57783"/>
        <dbReference type="ChEBI" id="CHEBI:57964"/>
        <dbReference type="ChEBI" id="CHEBI:58349"/>
        <dbReference type="EC" id="1.1.1.271"/>
    </reaction>
</comment>
<dbReference type="KEGG" id="pfer:IRI77_19805"/>
<feature type="binding site" evidence="9">
    <location>
        <position position="180"/>
    </location>
    <ligand>
        <name>NADP(+)</name>
        <dbReference type="ChEBI" id="CHEBI:58349"/>
    </ligand>
</feature>
<dbReference type="GO" id="GO:0016853">
    <property type="term" value="F:isomerase activity"/>
    <property type="evidence" value="ECO:0007669"/>
    <property type="project" value="UniProtKB-KW"/>
</dbReference>
<evidence type="ECO:0000256" key="3">
    <source>
        <dbReference type="ARBA" id="ARBA00012371"/>
    </source>
</evidence>
<comment type="pathway">
    <text evidence="1 9">Nucleotide-sugar biosynthesis; GDP-L-fucose biosynthesis via de novo pathway; GDP-L-fucose from GDP-alpha-D-mannose: step 2/2.</text>
</comment>
<evidence type="ECO:0000259" key="10">
    <source>
        <dbReference type="Pfam" id="PF01370"/>
    </source>
</evidence>
<evidence type="ECO:0000256" key="7">
    <source>
        <dbReference type="ARBA" id="ARBA00023268"/>
    </source>
</evidence>
<dbReference type="FunFam" id="3.40.50.720:FF:000101">
    <property type="entry name" value="GDP-L-fucose synthase"/>
    <property type="match status" value="1"/>
</dbReference>
<comment type="similarity">
    <text evidence="2 9">Belongs to the NAD(P)-dependent epimerase/dehydratase family. Fucose synthase subfamily.</text>
</comment>
<dbReference type="GO" id="GO:0050577">
    <property type="term" value="F:GDP-L-fucose synthase activity"/>
    <property type="evidence" value="ECO:0007669"/>
    <property type="project" value="UniProtKB-UniRule"/>
</dbReference>
<feature type="binding site" evidence="9">
    <location>
        <begin position="164"/>
        <end position="167"/>
    </location>
    <ligand>
        <name>NADP(+)</name>
        <dbReference type="ChEBI" id="CHEBI:58349"/>
    </ligand>
</feature>
<dbReference type="InterPro" id="IPR036291">
    <property type="entry name" value="NAD(P)-bd_dom_sf"/>
</dbReference>
<feature type="site" description="Important for catalytic activity" evidence="9">
    <location>
        <position position="108"/>
    </location>
</feature>
<feature type="binding site" evidence="9">
    <location>
        <begin position="11"/>
        <end position="17"/>
    </location>
    <ligand>
        <name>NADP(+)</name>
        <dbReference type="ChEBI" id="CHEBI:58349"/>
    </ligand>
</feature>
<feature type="domain" description="NAD-dependent epimerase/dehydratase" evidence="10">
    <location>
        <begin position="7"/>
        <end position="238"/>
    </location>
</feature>
<dbReference type="PANTHER" id="PTHR43238:SF1">
    <property type="entry name" value="GDP-L-FUCOSE SYNTHASE"/>
    <property type="match status" value="1"/>
</dbReference>
<comment type="function">
    <text evidence="9">Catalyzes the two-step NADP-dependent conversion of GDP-4-dehydro-6-deoxy-D-mannose to GDP-fucose, involving an epimerase and a reductase reaction.</text>
</comment>
<keyword evidence="7 9" id="KW-0511">Multifunctional enzyme</keyword>
<feature type="binding site" evidence="9">
    <location>
        <position position="141"/>
    </location>
    <ligand>
        <name>NADP(+)</name>
        <dbReference type="ChEBI" id="CHEBI:58349"/>
    </ligand>
</feature>
<keyword evidence="6 9" id="KW-0413">Isomerase</keyword>
<organism evidence="11 12">
    <name type="scientific">Paludibaculum fermentans</name>
    <dbReference type="NCBI Taxonomy" id="1473598"/>
    <lineage>
        <taxon>Bacteria</taxon>
        <taxon>Pseudomonadati</taxon>
        <taxon>Acidobacteriota</taxon>
        <taxon>Terriglobia</taxon>
        <taxon>Bryobacterales</taxon>
        <taxon>Bryobacteraceae</taxon>
        <taxon>Paludibaculum</taxon>
    </lineage>
</organism>
<dbReference type="EMBL" id="CP063849">
    <property type="protein sequence ID" value="QOY85087.1"/>
    <property type="molecule type" value="Genomic_DNA"/>
</dbReference>
<dbReference type="GO" id="GO:0042351">
    <property type="term" value="P:'de novo' GDP-L-fucose biosynthetic process"/>
    <property type="evidence" value="ECO:0007669"/>
    <property type="project" value="UniProtKB-UniRule"/>
</dbReference>
<keyword evidence="5 9" id="KW-0560">Oxidoreductase</keyword>
<evidence type="ECO:0000313" key="12">
    <source>
        <dbReference type="Proteomes" id="UP000593892"/>
    </source>
</evidence>
<dbReference type="GO" id="GO:0070401">
    <property type="term" value="F:NADP+ binding"/>
    <property type="evidence" value="ECO:0007669"/>
    <property type="project" value="UniProtKB-UniRule"/>
</dbReference>
<dbReference type="Pfam" id="PF01370">
    <property type="entry name" value="Epimerase"/>
    <property type="match status" value="1"/>
</dbReference>
<evidence type="ECO:0000256" key="5">
    <source>
        <dbReference type="ARBA" id="ARBA00023002"/>
    </source>
</evidence>
<feature type="binding site" evidence="9">
    <location>
        <position position="270"/>
    </location>
    <ligand>
        <name>substrate</name>
    </ligand>
</feature>
<sequence>MNSTDSIFVAGHRGLVGSAIVRALQAAGHSNLLTATRQETDLCNQQAVERFFETRKPAYVFLAAARVGGIMANNTRPAEFLTENLQIQTNVIEAARRHGVKKLLFLGSSCIYPKLAPQPIEEQHLLTGPLEPTNQWYAIAKIAGLKMCQAYRRQYGFDAISLMPTNLYGPGDNFDLQASHVLPALIRKFHEAKLAGATEVVVWGTGSPKREFLHVDDLASACLFLMRSYDGEEPVNVGSGQEIGIGALAEMVRQVVGCAAPIRFDTSVPDGTPRKLLDSSKLHSLGWAPKIGLEQGLRETYGWYQGLLEQAGYLPRTA</sequence>
<feature type="binding site" evidence="9">
    <location>
        <position position="203"/>
    </location>
    <ligand>
        <name>substrate</name>
    </ligand>
</feature>
<evidence type="ECO:0000256" key="6">
    <source>
        <dbReference type="ARBA" id="ARBA00023235"/>
    </source>
</evidence>
<feature type="site" description="Important for catalytic activity" evidence="9">
    <location>
        <position position="110"/>
    </location>
</feature>
<dbReference type="Proteomes" id="UP000593892">
    <property type="component" value="Chromosome"/>
</dbReference>
<dbReference type="SUPFAM" id="SSF51735">
    <property type="entry name" value="NAD(P)-binding Rossmann-fold domains"/>
    <property type="match status" value="1"/>
</dbReference>
<dbReference type="InterPro" id="IPR001509">
    <property type="entry name" value="Epimerase_deHydtase"/>
</dbReference>
<feature type="active site" description="Proton donor/acceptor" evidence="9">
    <location>
        <position position="137"/>
    </location>
</feature>
<evidence type="ECO:0000256" key="1">
    <source>
        <dbReference type="ARBA" id="ARBA00004883"/>
    </source>
</evidence>
<dbReference type="InterPro" id="IPR028614">
    <property type="entry name" value="GDP_fucose/colitose_synth"/>
</dbReference>
<feature type="binding site" evidence="9">
    <location>
        <position position="188"/>
    </location>
    <ligand>
        <name>substrate</name>
    </ligand>
</feature>
<dbReference type="CDD" id="cd05239">
    <property type="entry name" value="GDP_FS_SDR_e"/>
    <property type="match status" value="1"/>
</dbReference>
<proteinExistence type="inferred from homology"/>
<feature type="binding site" evidence="9">
    <location>
        <begin position="106"/>
        <end position="109"/>
    </location>
    <ligand>
        <name>NADP(+)</name>
        <dbReference type="ChEBI" id="CHEBI:58349"/>
    </ligand>
</feature>
<keyword evidence="4 9" id="KW-0521">NADP</keyword>
<gene>
    <name evidence="9" type="primary">fcl</name>
    <name evidence="11" type="ORF">IRI77_19805</name>
</gene>